<comment type="caution">
    <text evidence="2">The sequence shown here is derived from an EMBL/GenBank/DDBJ whole genome shotgun (WGS) entry which is preliminary data.</text>
</comment>
<reference evidence="2" key="1">
    <citation type="journal article" date="2020" name="Stud. Mycol.">
        <title>101 Dothideomycetes genomes: a test case for predicting lifestyles and emergence of pathogens.</title>
        <authorList>
            <person name="Haridas S."/>
            <person name="Albert R."/>
            <person name="Binder M."/>
            <person name="Bloem J."/>
            <person name="Labutti K."/>
            <person name="Salamov A."/>
            <person name="Andreopoulos B."/>
            <person name="Baker S."/>
            <person name="Barry K."/>
            <person name="Bills G."/>
            <person name="Bluhm B."/>
            <person name="Cannon C."/>
            <person name="Castanera R."/>
            <person name="Culley D."/>
            <person name="Daum C."/>
            <person name="Ezra D."/>
            <person name="Gonzalez J."/>
            <person name="Henrissat B."/>
            <person name="Kuo A."/>
            <person name="Liang C."/>
            <person name="Lipzen A."/>
            <person name="Lutzoni F."/>
            <person name="Magnuson J."/>
            <person name="Mondo S."/>
            <person name="Nolan M."/>
            <person name="Ohm R."/>
            <person name="Pangilinan J."/>
            <person name="Park H.-J."/>
            <person name="Ramirez L."/>
            <person name="Alfaro M."/>
            <person name="Sun H."/>
            <person name="Tritt A."/>
            <person name="Yoshinaga Y."/>
            <person name="Zwiers L.-H."/>
            <person name="Turgeon B."/>
            <person name="Goodwin S."/>
            <person name="Spatafora J."/>
            <person name="Crous P."/>
            <person name="Grigoriev I."/>
        </authorList>
    </citation>
    <scope>NUCLEOTIDE SEQUENCE</scope>
    <source>
        <strain evidence="2">ATCC 74209</strain>
    </source>
</reference>
<sequence>MAVQRLQPSPLLALTLLPTPAMSRMSAAGDEDGSFMVVENHDVFRLRWAVLISTFWAFWVFVGVP</sequence>
<dbReference type="AlphaFoldDB" id="A0A9P4MWX0"/>
<evidence type="ECO:0000313" key="3">
    <source>
        <dbReference type="Proteomes" id="UP000799536"/>
    </source>
</evidence>
<feature type="transmembrane region" description="Helical" evidence="1">
    <location>
        <begin position="44"/>
        <end position="64"/>
    </location>
</feature>
<evidence type="ECO:0000256" key="1">
    <source>
        <dbReference type="SAM" id="Phobius"/>
    </source>
</evidence>
<name>A0A9P4MWX0_9PLEO</name>
<keyword evidence="1" id="KW-1133">Transmembrane helix</keyword>
<evidence type="ECO:0000313" key="2">
    <source>
        <dbReference type="EMBL" id="KAF2202598.1"/>
    </source>
</evidence>
<organism evidence="2 3">
    <name type="scientific">Delitschia confertaspora ATCC 74209</name>
    <dbReference type="NCBI Taxonomy" id="1513339"/>
    <lineage>
        <taxon>Eukaryota</taxon>
        <taxon>Fungi</taxon>
        <taxon>Dikarya</taxon>
        <taxon>Ascomycota</taxon>
        <taxon>Pezizomycotina</taxon>
        <taxon>Dothideomycetes</taxon>
        <taxon>Pleosporomycetidae</taxon>
        <taxon>Pleosporales</taxon>
        <taxon>Delitschiaceae</taxon>
        <taxon>Delitschia</taxon>
    </lineage>
</organism>
<proteinExistence type="predicted"/>
<dbReference type="EMBL" id="ML993931">
    <property type="protein sequence ID" value="KAF2202598.1"/>
    <property type="molecule type" value="Genomic_DNA"/>
</dbReference>
<keyword evidence="1" id="KW-0812">Transmembrane</keyword>
<dbReference type="Proteomes" id="UP000799536">
    <property type="component" value="Unassembled WGS sequence"/>
</dbReference>
<keyword evidence="3" id="KW-1185">Reference proteome</keyword>
<protein>
    <submittedName>
        <fullName evidence="2">Uncharacterized protein</fullName>
    </submittedName>
</protein>
<gene>
    <name evidence="2" type="ORF">GQ43DRAFT_439590</name>
</gene>
<keyword evidence="1" id="KW-0472">Membrane</keyword>
<accession>A0A9P4MWX0</accession>